<sequence length="240" mass="26530">MFGDPRYPHCLDVGNSRALTAVDKRAGESALLEGYKHSLWPRLLRRSSDQVLSGPKSVLSKANRSTKARQVKKTAKRHVNSHHGAVHSQGQHQRRSLCRWSASARHCPAFCLGEQLRPTRSHNITTNDSLVLRYQFNSILIRLAADFIVFQSACQLINAAVAVVSSKIVVPAVTLRVDIISPDTICPQSVRNGALTHRRHSLHPNSLRYCVALARATRLTLLHRLLGSALPPLVDSAHVS</sequence>
<reference evidence="1 2" key="1">
    <citation type="submission" date="2024-04" db="EMBL/GenBank/DDBJ databases">
        <title>Phyllosticta paracitricarpa is synonymous to the EU quarantine fungus P. citricarpa based on phylogenomic analyses.</title>
        <authorList>
            <consortium name="Lawrence Berkeley National Laboratory"/>
            <person name="Van Ingen-Buijs V.A."/>
            <person name="Van Westerhoven A.C."/>
            <person name="Haridas S."/>
            <person name="Skiadas P."/>
            <person name="Martin F."/>
            <person name="Groenewald J.Z."/>
            <person name="Crous P.W."/>
            <person name="Seidl M.F."/>
        </authorList>
    </citation>
    <scope>NUCLEOTIDE SEQUENCE [LARGE SCALE GENOMIC DNA]</scope>
    <source>
        <strain evidence="1 2">CBS 122670</strain>
    </source>
</reference>
<evidence type="ECO:0000313" key="2">
    <source>
        <dbReference type="Proteomes" id="UP001365128"/>
    </source>
</evidence>
<gene>
    <name evidence="1" type="ORF">IWX46DRAFT_627550</name>
</gene>
<evidence type="ECO:0000313" key="1">
    <source>
        <dbReference type="EMBL" id="KAK7543731.1"/>
    </source>
</evidence>
<dbReference type="Proteomes" id="UP001365128">
    <property type="component" value="Unassembled WGS sequence"/>
</dbReference>
<keyword evidence="2" id="KW-1185">Reference proteome</keyword>
<accession>A0ABR1M7B3</accession>
<name>A0ABR1M7B3_9PEZI</name>
<proteinExistence type="predicted"/>
<comment type="caution">
    <text evidence="1">The sequence shown here is derived from an EMBL/GenBank/DDBJ whole genome shotgun (WGS) entry which is preliminary data.</text>
</comment>
<protein>
    <submittedName>
        <fullName evidence="1">Uncharacterized protein</fullName>
    </submittedName>
</protein>
<dbReference type="EMBL" id="JBBPDW010000019">
    <property type="protein sequence ID" value="KAK7543731.1"/>
    <property type="molecule type" value="Genomic_DNA"/>
</dbReference>
<organism evidence="1 2">
    <name type="scientific">Phyllosticta citricarpa</name>
    <dbReference type="NCBI Taxonomy" id="55181"/>
    <lineage>
        <taxon>Eukaryota</taxon>
        <taxon>Fungi</taxon>
        <taxon>Dikarya</taxon>
        <taxon>Ascomycota</taxon>
        <taxon>Pezizomycotina</taxon>
        <taxon>Dothideomycetes</taxon>
        <taxon>Dothideomycetes incertae sedis</taxon>
        <taxon>Botryosphaeriales</taxon>
        <taxon>Phyllostictaceae</taxon>
        <taxon>Phyllosticta</taxon>
    </lineage>
</organism>